<comment type="caution">
    <text evidence="6">The sequence shown here is derived from an EMBL/GenBank/DDBJ whole genome shotgun (WGS) entry which is preliminary data.</text>
</comment>
<evidence type="ECO:0000256" key="2">
    <source>
        <dbReference type="ARBA" id="ARBA00022729"/>
    </source>
</evidence>
<sequence length="501" mass="56891">MKQIRVLFLVVILVGVLLGCANSKAVVSKESLRGKQDPLNYSGLDLDWMTVLHKQQPPSDVIIKKIERVTNTKINIIWVPDAIQADRLNAALASGKLPEIVTITDIKASSVLNSLKSGMFWEVGPYLDEYPNLRNMNDTILNNISVEGKIYGIYRERPLSRQGVVIRKDWLQNLSLPMPDTVDDLYNIGKAFTYNDPDQNGKHDTIGFTDRNDLTYGVFKTLASYMGTPNEWGERSGLLIPDFETEEYMNTMKFMKKLYDEKLINHNFTITSKDQQQELFIKGQAGIYIGNMVDAIDMRNKAIKLNPNAKIDITNRIKGPDGKEHVWAVGGHGGMFAIPKASVKTEEKLKKVLAFLDRMAESDIATLMEIGIEGVHYRKLEDGTFEIIEENKGLLARDVKPYHALKSLNTSSYTNQSDPMRVKFDKLTEDNENFLVTNPAEALFSPMFTEQGSELRKIIDGATFKFILGELDEEGFKQEIEKWRKNGGYQIIKELNEEYKR</sequence>
<keyword evidence="2" id="KW-0732">Signal</keyword>
<evidence type="ECO:0000313" key="6">
    <source>
        <dbReference type="EMBL" id="MBD1379401.1"/>
    </source>
</evidence>
<dbReference type="Proteomes" id="UP000626844">
    <property type="component" value="Unassembled WGS sequence"/>
</dbReference>
<keyword evidence="1" id="KW-1003">Cell membrane</keyword>
<dbReference type="PANTHER" id="PTHR43649">
    <property type="entry name" value="ARABINOSE-BINDING PROTEIN-RELATED"/>
    <property type="match status" value="1"/>
</dbReference>
<keyword evidence="5" id="KW-0449">Lipoprotein</keyword>
<protein>
    <submittedName>
        <fullName evidence="6">Extracellular solute-binding protein</fullName>
    </submittedName>
</protein>
<dbReference type="EMBL" id="JACXAI010000003">
    <property type="protein sequence ID" value="MBD1379401.1"/>
    <property type="molecule type" value="Genomic_DNA"/>
</dbReference>
<keyword evidence="3" id="KW-0472">Membrane</keyword>
<evidence type="ECO:0000313" key="7">
    <source>
        <dbReference type="Proteomes" id="UP000626844"/>
    </source>
</evidence>
<dbReference type="SUPFAM" id="SSF53850">
    <property type="entry name" value="Periplasmic binding protein-like II"/>
    <property type="match status" value="1"/>
</dbReference>
<dbReference type="Pfam" id="PF01547">
    <property type="entry name" value="SBP_bac_1"/>
    <property type="match status" value="1"/>
</dbReference>
<proteinExistence type="predicted"/>
<dbReference type="Gene3D" id="3.40.190.10">
    <property type="entry name" value="Periplasmic binding protein-like II"/>
    <property type="match status" value="2"/>
</dbReference>
<evidence type="ECO:0000256" key="3">
    <source>
        <dbReference type="ARBA" id="ARBA00023136"/>
    </source>
</evidence>
<reference evidence="6" key="1">
    <citation type="submission" date="2020-09" db="EMBL/GenBank/DDBJ databases">
        <title>A novel bacterium of genus Bacillus, isolated from South China Sea.</title>
        <authorList>
            <person name="Huang H."/>
            <person name="Mo K."/>
            <person name="Hu Y."/>
        </authorList>
    </citation>
    <scope>NUCLEOTIDE SEQUENCE</scope>
    <source>
        <strain evidence="6">IB182487</strain>
    </source>
</reference>
<dbReference type="InterPro" id="IPR050490">
    <property type="entry name" value="Bact_solute-bd_prot1"/>
</dbReference>
<keyword evidence="4" id="KW-0564">Palmitate</keyword>
<name>A0A926NKA1_9BACI</name>
<dbReference type="PROSITE" id="PS51257">
    <property type="entry name" value="PROKAR_LIPOPROTEIN"/>
    <property type="match status" value="1"/>
</dbReference>
<accession>A0A926NKA1</accession>
<dbReference type="InterPro" id="IPR006059">
    <property type="entry name" value="SBP"/>
</dbReference>
<gene>
    <name evidence="6" type="ORF">IC621_04070</name>
</gene>
<keyword evidence="7" id="KW-1185">Reference proteome</keyword>
<evidence type="ECO:0000256" key="1">
    <source>
        <dbReference type="ARBA" id="ARBA00022475"/>
    </source>
</evidence>
<organism evidence="6 7">
    <name type="scientific">Metabacillus arenae</name>
    <dbReference type="NCBI Taxonomy" id="2771434"/>
    <lineage>
        <taxon>Bacteria</taxon>
        <taxon>Bacillati</taxon>
        <taxon>Bacillota</taxon>
        <taxon>Bacilli</taxon>
        <taxon>Bacillales</taxon>
        <taxon>Bacillaceae</taxon>
        <taxon>Metabacillus</taxon>
    </lineage>
</organism>
<dbReference type="PANTHER" id="PTHR43649:SF33">
    <property type="entry name" value="POLYGALACTURONAN_RHAMNOGALACTURONAN-BINDING PROTEIN YTCQ"/>
    <property type="match status" value="1"/>
</dbReference>
<evidence type="ECO:0000256" key="5">
    <source>
        <dbReference type="ARBA" id="ARBA00023288"/>
    </source>
</evidence>
<dbReference type="AlphaFoldDB" id="A0A926NKA1"/>
<dbReference type="RefSeq" id="WP_191155999.1">
    <property type="nucleotide sequence ID" value="NZ_JACXAI010000003.1"/>
</dbReference>
<dbReference type="CDD" id="cd13580">
    <property type="entry name" value="PBP2_AlgQ_like_1"/>
    <property type="match status" value="1"/>
</dbReference>
<evidence type="ECO:0000256" key="4">
    <source>
        <dbReference type="ARBA" id="ARBA00023139"/>
    </source>
</evidence>